<keyword evidence="2" id="KW-0378">Hydrolase</keyword>
<dbReference type="EMBL" id="BKCJ010009044">
    <property type="protein sequence ID" value="GEU85137.1"/>
    <property type="molecule type" value="Genomic_DNA"/>
</dbReference>
<dbReference type="PANTHER" id="PTHR42648:SF32">
    <property type="entry name" value="RIBONUCLEASE H-LIKE DOMAIN, GAG-PRE-INTEGRASE DOMAIN PROTEIN-RELATED"/>
    <property type="match status" value="1"/>
</dbReference>
<evidence type="ECO:0000256" key="1">
    <source>
        <dbReference type="ARBA" id="ARBA00022723"/>
    </source>
</evidence>
<dbReference type="InterPro" id="IPR036397">
    <property type="entry name" value="RNaseH_sf"/>
</dbReference>
<feature type="coiled-coil region" evidence="3">
    <location>
        <begin position="907"/>
        <end position="941"/>
    </location>
</feature>
<evidence type="ECO:0000256" key="2">
    <source>
        <dbReference type="ARBA" id="ARBA00022801"/>
    </source>
</evidence>
<keyword evidence="3" id="KW-0175">Coiled coil</keyword>
<protein>
    <submittedName>
        <fullName evidence="6">Retrovirus-related Pol polyprotein from transposon TNT 1-94</fullName>
    </submittedName>
</protein>
<dbReference type="InterPro" id="IPR056924">
    <property type="entry name" value="SH3_Tf2-1"/>
</dbReference>
<dbReference type="Pfam" id="PF07727">
    <property type="entry name" value="RVT_2"/>
    <property type="match status" value="1"/>
</dbReference>
<dbReference type="GO" id="GO:0003676">
    <property type="term" value="F:nucleic acid binding"/>
    <property type="evidence" value="ECO:0007669"/>
    <property type="project" value="InterPro"/>
</dbReference>
<dbReference type="AlphaFoldDB" id="A0A6L2NHU7"/>
<dbReference type="CDD" id="cd09272">
    <property type="entry name" value="RNase_HI_RT_Ty1"/>
    <property type="match status" value="1"/>
</dbReference>
<dbReference type="InterPro" id="IPR012337">
    <property type="entry name" value="RNaseH-like_sf"/>
</dbReference>
<gene>
    <name evidence="6" type="ORF">Tci_057115</name>
</gene>
<organism evidence="6">
    <name type="scientific">Tanacetum cinerariifolium</name>
    <name type="common">Dalmatian daisy</name>
    <name type="synonym">Chrysanthemum cinerariifolium</name>
    <dbReference type="NCBI Taxonomy" id="118510"/>
    <lineage>
        <taxon>Eukaryota</taxon>
        <taxon>Viridiplantae</taxon>
        <taxon>Streptophyta</taxon>
        <taxon>Embryophyta</taxon>
        <taxon>Tracheophyta</taxon>
        <taxon>Spermatophyta</taxon>
        <taxon>Magnoliopsida</taxon>
        <taxon>eudicotyledons</taxon>
        <taxon>Gunneridae</taxon>
        <taxon>Pentapetalae</taxon>
        <taxon>asterids</taxon>
        <taxon>campanulids</taxon>
        <taxon>Asterales</taxon>
        <taxon>Asteraceae</taxon>
        <taxon>Asteroideae</taxon>
        <taxon>Anthemideae</taxon>
        <taxon>Anthemidinae</taxon>
        <taxon>Tanacetum</taxon>
    </lineage>
</organism>
<dbReference type="SUPFAM" id="SSF53098">
    <property type="entry name" value="Ribonuclease H-like"/>
    <property type="match status" value="1"/>
</dbReference>
<feature type="region of interest" description="Disordered" evidence="4">
    <location>
        <begin position="766"/>
        <end position="789"/>
    </location>
</feature>
<dbReference type="GO" id="GO:0016787">
    <property type="term" value="F:hydrolase activity"/>
    <property type="evidence" value="ECO:0007669"/>
    <property type="project" value="UniProtKB-KW"/>
</dbReference>
<dbReference type="InterPro" id="IPR039537">
    <property type="entry name" value="Retrotran_Ty1/copia-like"/>
</dbReference>
<dbReference type="PROSITE" id="PS50994">
    <property type="entry name" value="INTEGRASE"/>
    <property type="match status" value="1"/>
</dbReference>
<evidence type="ECO:0000259" key="5">
    <source>
        <dbReference type="PROSITE" id="PS50994"/>
    </source>
</evidence>
<reference evidence="6" key="1">
    <citation type="journal article" date="2019" name="Sci. Rep.">
        <title>Draft genome of Tanacetum cinerariifolium, the natural source of mosquito coil.</title>
        <authorList>
            <person name="Yamashiro T."/>
            <person name="Shiraishi A."/>
            <person name="Satake H."/>
            <person name="Nakayama K."/>
        </authorList>
    </citation>
    <scope>NUCLEOTIDE SEQUENCE</scope>
</reference>
<evidence type="ECO:0000313" key="6">
    <source>
        <dbReference type="EMBL" id="GEU85137.1"/>
    </source>
</evidence>
<dbReference type="GO" id="GO:0046872">
    <property type="term" value="F:metal ion binding"/>
    <property type="evidence" value="ECO:0007669"/>
    <property type="project" value="UniProtKB-KW"/>
</dbReference>
<feature type="compositionally biased region" description="Low complexity" evidence="4">
    <location>
        <begin position="864"/>
        <end position="873"/>
    </location>
</feature>
<dbReference type="InterPro" id="IPR043502">
    <property type="entry name" value="DNA/RNA_pol_sf"/>
</dbReference>
<name>A0A6L2NHU7_TANCI</name>
<accession>A0A6L2NHU7</accession>
<keyword evidence="1" id="KW-0479">Metal-binding</keyword>
<dbReference type="PANTHER" id="PTHR42648">
    <property type="entry name" value="TRANSPOSASE, PUTATIVE-RELATED"/>
    <property type="match status" value="1"/>
</dbReference>
<feature type="domain" description="Integrase catalytic" evidence="5">
    <location>
        <begin position="1"/>
        <end position="157"/>
    </location>
</feature>
<dbReference type="SUPFAM" id="SSF56672">
    <property type="entry name" value="DNA/RNA polymerases"/>
    <property type="match status" value="1"/>
</dbReference>
<proteinExistence type="predicted"/>
<dbReference type="Pfam" id="PF24626">
    <property type="entry name" value="SH3_Tf2-1"/>
    <property type="match status" value="1"/>
</dbReference>
<evidence type="ECO:0000256" key="3">
    <source>
        <dbReference type="SAM" id="Coils"/>
    </source>
</evidence>
<dbReference type="InterPro" id="IPR013103">
    <property type="entry name" value="RVT_2"/>
</dbReference>
<dbReference type="GO" id="GO:0015074">
    <property type="term" value="P:DNA integration"/>
    <property type="evidence" value="ECO:0007669"/>
    <property type="project" value="InterPro"/>
</dbReference>
<evidence type="ECO:0000256" key="4">
    <source>
        <dbReference type="SAM" id="MobiDB-lite"/>
    </source>
</evidence>
<comment type="caution">
    <text evidence="6">The sequence shown here is derived from an EMBL/GenBank/DDBJ whole genome shotgun (WGS) entry which is preliminary data.</text>
</comment>
<sequence>MDLVQMGCMELPGDEGATVCGIGREFQFCWVFFLEHKDETYHVLKYFINLVENQLNKKVKAIRCDNGTEFKNAHIIELCGSKGIKREYSNPRTPQQNKVAERKNQTLIEAARTMLADSKLPTMFWTEEVRTACYVLNRVSVTSPHNKTHYALLTGNIPSVSHFKPFGCHVTILNTCDHLGKFDGKADEGYIVGYSASNKAYKTPPSAQPVLPGCIPVPTSNVPVPTGSLLDPTGSIPVPATATMVPSDDVTIHSSSSTNSIFDGEPTIRFPCPSDHGNHNPSPAQALEDPSWVDAMQEEMQQFKFQNVWVLVDLPPGKYAIGTKWILKKKRDARGIVVHNKARLVAQGHRQEEGIDYDEVFAPVARIEAIRLFLAFASYIRFMVYQMDVKSAFLYGKIEEEVYVTQPKGFVDPQQPKKVYKVVKALHGLHQAPRAWLVPFFSKNSCTSRHSTREKAFLCRFISRKRSSRDSYTRGTIDKTLFLKKNNHDIILVQVYVDDIIFGSTKKEWCDEFKALMKGEFQMSAIGDLTFFLGNVRTATTPYGAPNPKSKSESDSPVNVHLYRSMIAYSDSDYAGENKDRKSTTGGCQFLGRRLISWKCKKQTIVATFSTEAEYVAAANCCGQHQVRKLRSIWGMVNNIRNAKKFLMYPRFLQTILGIETRVTRQYKVLAFSSKLIANMRLNFAGHPMPLLPAMLLQTQAGGGAEVAEQAIPHPMPSPNYSPAHLPTPYRSQKYDPVASVLEHDHHFDQHETTAGSFPSREDALLGGNFHPSPPLSSYAPPSGQPLGGEEDPITLTALSSVVSTLVQKVHSLEAELQDHKKLFKDVVGKLVKSPSGTFTVPLAPSAIPPGAFSVSLGPSVTPTTTSDVPADSLNVPAGVSSKGKSPMVKEDIPVTARSFRQREEDRLGEEAAKQLHEKEMAKMERERAEAQRKRQQEVLESAKFYNEDDWLKIRAQVEANASLSQILLGDDVTEDTFPARMDALIKKKRQALAEQLFKERQNRLLISAQQKAYMRQYVKYHNSAIYNTGWTMAYVKSFSKEQLLQEFEKIRKAVKIYLVWDPSSYNNSYHVSIKVAPYEALYGRKCRSPVCWSEVGDSQLTSPELILDTTEKIVQIKNHLCHHGRALCILESTRKLSPRYIGPFKILVRVGHVAYTLELPEELKGTRSTFHVSNLKCLAKNDVVVLIDEIQLDDKLHMIEEPVEVVDREEREDHIKKKYPHLFTNVCYPLSVEPMKKMLLHKLEIDSDFVGNDLTTAEQLIQFIKNQIIAAQASSV</sequence>
<dbReference type="InterPro" id="IPR001584">
    <property type="entry name" value="Integrase_cat-core"/>
</dbReference>
<dbReference type="Gene3D" id="3.30.420.10">
    <property type="entry name" value="Ribonuclease H-like superfamily/Ribonuclease H"/>
    <property type="match status" value="1"/>
</dbReference>
<feature type="region of interest" description="Disordered" evidence="4">
    <location>
        <begin position="864"/>
        <end position="889"/>
    </location>
</feature>